<sequence length="111" mass="12669">WPRWQGRRRGGGRPPPRRRRFVPRRAAQWQRHGPPYPIFPRPGRARAQPACLDAGRPVGAESMQVRVFRGLHGRALCQHGRVRWFLLDVDPPPFCLVAFDYCCSGPLPGPP</sequence>
<feature type="region of interest" description="Disordered" evidence="1">
    <location>
        <begin position="1"/>
        <end position="43"/>
    </location>
</feature>
<comment type="caution">
    <text evidence="2">The sequence shown here is derived from an EMBL/GenBank/DDBJ whole genome shotgun (WGS) entry which is preliminary data.</text>
</comment>
<name>A0ABN9UK71_9DINO</name>
<evidence type="ECO:0000313" key="2">
    <source>
        <dbReference type="EMBL" id="CAK0859997.1"/>
    </source>
</evidence>
<protein>
    <submittedName>
        <fullName evidence="2">Uncharacterized protein</fullName>
    </submittedName>
</protein>
<accession>A0ABN9UK71</accession>
<proteinExistence type="predicted"/>
<evidence type="ECO:0000313" key="3">
    <source>
        <dbReference type="Proteomes" id="UP001189429"/>
    </source>
</evidence>
<organism evidence="2 3">
    <name type="scientific">Prorocentrum cordatum</name>
    <dbReference type="NCBI Taxonomy" id="2364126"/>
    <lineage>
        <taxon>Eukaryota</taxon>
        <taxon>Sar</taxon>
        <taxon>Alveolata</taxon>
        <taxon>Dinophyceae</taxon>
        <taxon>Prorocentrales</taxon>
        <taxon>Prorocentraceae</taxon>
        <taxon>Prorocentrum</taxon>
    </lineage>
</organism>
<feature type="non-terminal residue" evidence="2">
    <location>
        <position position="1"/>
    </location>
</feature>
<reference evidence="2" key="1">
    <citation type="submission" date="2023-10" db="EMBL/GenBank/DDBJ databases">
        <authorList>
            <person name="Chen Y."/>
            <person name="Shah S."/>
            <person name="Dougan E. K."/>
            <person name="Thang M."/>
            <person name="Chan C."/>
        </authorList>
    </citation>
    <scope>NUCLEOTIDE SEQUENCE [LARGE SCALE GENOMIC DNA]</scope>
</reference>
<feature type="compositionally biased region" description="Basic residues" evidence="1">
    <location>
        <begin position="1"/>
        <end position="23"/>
    </location>
</feature>
<dbReference type="Proteomes" id="UP001189429">
    <property type="component" value="Unassembled WGS sequence"/>
</dbReference>
<keyword evidence="3" id="KW-1185">Reference proteome</keyword>
<evidence type="ECO:0000256" key="1">
    <source>
        <dbReference type="SAM" id="MobiDB-lite"/>
    </source>
</evidence>
<dbReference type="EMBL" id="CAUYUJ010015944">
    <property type="protein sequence ID" value="CAK0859997.1"/>
    <property type="molecule type" value="Genomic_DNA"/>
</dbReference>
<gene>
    <name evidence="2" type="ORF">PCOR1329_LOCUS49129</name>
</gene>